<reference evidence="1 2" key="1">
    <citation type="submission" date="2021-01" db="EMBL/GenBank/DDBJ databases">
        <title>Cercospora kikuchii MAFF 305040 whole genome shotgun sequence.</title>
        <authorList>
            <person name="Kashiwa T."/>
            <person name="Suzuki T."/>
        </authorList>
    </citation>
    <scope>NUCLEOTIDE SEQUENCE [LARGE SCALE GENOMIC DNA]</scope>
    <source>
        <strain evidence="1 2">MAFF 305040</strain>
    </source>
</reference>
<sequence length="85" mass="10076">MDHLTLWPGATWQEGDYVPYVAREDYIGVPFLEYLKPYFQLEDLKIAARLPDRERDCILQTCFFVSLLKKFLAHYSLIRICQACE</sequence>
<name>A0A9P3FCS7_9PEZI</name>
<gene>
    <name evidence="1" type="ORF">CKM354_000152300</name>
</gene>
<dbReference type="Proteomes" id="UP000825890">
    <property type="component" value="Unassembled WGS sequence"/>
</dbReference>
<evidence type="ECO:0000313" key="1">
    <source>
        <dbReference type="EMBL" id="GIZ38099.1"/>
    </source>
</evidence>
<dbReference type="RefSeq" id="XP_044652586.1">
    <property type="nucleotide sequence ID" value="XM_044796651.1"/>
</dbReference>
<comment type="caution">
    <text evidence="1">The sequence shown here is derived from an EMBL/GenBank/DDBJ whole genome shotgun (WGS) entry which is preliminary data.</text>
</comment>
<protein>
    <submittedName>
        <fullName evidence="1">Uncharacterized protein</fullName>
    </submittedName>
</protein>
<evidence type="ECO:0000313" key="2">
    <source>
        <dbReference type="Proteomes" id="UP000825890"/>
    </source>
</evidence>
<keyword evidence="2" id="KW-1185">Reference proteome</keyword>
<organism evidence="1 2">
    <name type="scientific">Cercospora kikuchii</name>
    <dbReference type="NCBI Taxonomy" id="84275"/>
    <lineage>
        <taxon>Eukaryota</taxon>
        <taxon>Fungi</taxon>
        <taxon>Dikarya</taxon>
        <taxon>Ascomycota</taxon>
        <taxon>Pezizomycotina</taxon>
        <taxon>Dothideomycetes</taxon>
        <taxon>Dothideomycetidae</taxon>
        <taxon>Mycosphaerellales</taxon>
        <taxon>Mycosphaerellaceae</taxon>
        <taxon>Cercospora</taxon>
    </lineage>
</organism>
<accession>A0A9P3FCS7</accession>
<dbReference type="GeneID" id="68287098"/>
<dbReference type="EMBL" id="BOLY01000001">
    <property type="protein sequence ID" value="GIZ38099.1"/>
    <property type="molecule type" value="Genomic_DNA"/>
</dbReference>
<dbReference type="AlphaFoldDB" id="A0A9P3FCS7"/>
<proteinExistence type="predicted"/>